<organism evidence="3 4">
    <name type="scientific">Actinomadura parmotrematis</name>
    <dbReference type="NCBI Taxonomy" id="2864039"/>
    <lineage>
        <taxon>Bacteria</taxon>
        <taxon>Bacillati</taxon>
        <taxon>Actinomycetota</taxon>
        <taxon>Actinomycetes</taxon>
        <taxon>Streptosporangiales</taxon>
        <taxon>Thermomonosporaceae</taxon>
        <taxon>Actinomadura</taxon>
    </lineage>
</organism>
<dbReference type="InterPro" id="IPR051448">
    <property type="entry name" value="CdaR-like_regulators"/>
</dbReference>
<dbReference type="Pfam" id="PF13556">
    <property type="entry name" value="HTH_30"/>
    <property type="match status" value="1"/>
</dbReference>
<dbReference type="RefSeq" id="WP_220164379.1">
    <property type="nucleotide sequence ID" value="NZ_JAIBOA010000003.1"/>
</dbReference>
<dbReference type="InterPro" id="IPR042070">
    <property type="entry name" value="PucR_C-HTH_sf"/>
</dbReference>
<comment type="caution">
    <text evidence="3">The sequence shown here is derived from an EMBL/GenBank/DDBJ whole genome shotgun (WGS) entry which is preliminary data.</text>
</comment>
<protein>
    <submittedName>
        <fullName evidence="3">Helix-turn-helix domain-containing protein</fullName>
    </submittedName>
</protein>
<dbReference type="InterPro" id="IPR025736">
    <property type="entry name" value="PucR_C-HTH_dom"/>
</dbReference>
<feature type="domain" description="PucR-like N-terminal" evidence="2">
    <location>
        <begin position="16"/>
        <end position="177"/>
    </location>
</feature>
<dbReference type="PANTHER" id="PTHR33744:SF1">
    <property type="entry name" value="DNA-BINDING TRANSCRIPTIONAL ACTIVATOR ADER"/>
    <property type="match status" value="1"/>
</dbReference>
<dbReference type="Pfam" id="PF25906">
    <property type="entry name" value="PucR-like_N"/>
    <property type="match status" value="1"/>
</dbReference>
<dbReference type="PANTHER" id="PTHR33744">
    <property type="entry name" value="CARBOHYDRATE DIACID REGULATOR"/>
    <property type="match status" value="1"/>
</dbReference>
<dbReference type="EMBL" id="JAIBOA010000003">
    <property type="protein sequence ID" value="MBW8482115.1"/>
    <property type="molecule type" value="Genomic_DNA"/>
</dbReference>
<evidence type="ECO:0000313" key="3">
    <source>
        <dbReference type="EMBL" id="MBW8482115.1"/>
    </source>
</evidence>
<dbReference type="InterPro" id="IPR058663">
    <property type="entry name" value="PucR-like_N"/>
</dbReference>
<evidence type="ECO:0000313" key="4">
    <source>
        <dbReference type="Proteomes" id="UP000774570"/>
    </source>
</evidence>
<dbReference type="Gene3D" id="1.10.10.2840">
    <property type="entry name" value="PucR C-terminal helix-turn-helix domain"/>
    <property type="match status" value="1"/>
</dbReference>
<evidence type="ECO:0000259" key="2">
    <source>
        <dbReference type="Pfam" id="PF25906"/>
    </source>
</evidence>
<name>A0ABS7FQ70_9ACTN</name>
<keyword evidence="4" id="KW-1185">Reference proteome</keyword>
<accession>A0ABS7FQ70</accession>
<dbReference type="Proteomes" id="UP000774570">
    <property type="component" value="Unassembled WGS sequence"/>
</dbReference>
<evidence type="ECO:0000259" key="1">
    <source>
        <dbReference type="Pfam" id="PF13556"/>
    </source>
</evidence>
<reference evidence="3 4" key="1">
    <citation type="submission" date="2021-07" db="EMBL/GenBank/DDBJ databases">
        <title>Actinomadura sp. PM05-2 isolated from lichen.</title>
        <authorList>
            <person name="Somphong A."/>
            <person name="Phongsopitanun W."/>
            <person name="Tanasupawat S."/>
            <person name="Peongsungnone V."/>
        </authorList>
    </citation>
    <scope>NUCLEOTIDE SEQUENCE [LARGE SCALE GENOMIC DNA]</scope>
    <source>
        <strain evidence="3 4">PM05-2</strain>
    </source>
</reference>
<sequence length="406" mass="44143">MTSALDAGPLTEPSAPLPRRLAQLMRPELPSLSDEIIAEIRRAVPEYARPLDGPYGQVLRAAVQQNLAAFVDRVAGGDAAAPNDGPRRLGQYEAREGRSMDCLQAAYRIGGQVAWRRIMRVAPRYDISSSIMSRLADALFVYLDELAAQSLDGYLEARAHPGAALEERRRRLLRTLLDPAAVPGPALLDLAAAAGWPMPSTVTVVALRPGARSLRGALDGDVLADLEHPEPALMLPGPLDTARAAMLEAAFPGRRLAAGPPVPPGRTGDALRWARQALALAAEGVLDGGAVIRCEDHLVTLWLMGDRPLLDQVAGRFLDVLDAMTPGQQDRITETLRTWLVTRGTAAEIARHLHIHPQTVRYRMRRIEQALGDRLGDPEARFGIEAVLRAMELRERSVPPPRPACR</sequence>
<proteinExistence type="predicted"/>
<feature type="domain" description="PucR C-terminal helix-turn-helix" evidence="1">
    <location>
        <begin position="333"/>
        <end position="390"/>
    </location>
</feature>
<gene>
    <name evidence="3" type="ORF">K1Y72_07040</name>
</gene>